<dbReference type="Proteomes" id="UP001262410">
    <property type="component" value="Unassembled WGS sequence"/>
</dbReference>
<organism evidence="2 3">
    <name type="scientific">Inquilinus ginsengisoli</name>
    <dbReference type="NCBI Taxonomy" id="363840"/>
    <lineage>
        <taxon>Bacteria</taxon>
        <taxon>Pseudomonadati</taxon>
        <taxon>Pseudomonadota</taxon>
        <taxon>Alphaproteobacteria</taxon>
        <taxon>Rhodospirillales</taxon>
        <taxon>Rhodospirillaceae</taxon>
        <taxon>Inquilinus</taxon>
    </lineage>
</organism>
<dbReference type="Gene3D" id="3.40.50.1820">
    <property type="entry name" value="alpha/beta hydrolase"/>
    <property type="match status" value="1"/>
</dbReference>
<dbReference type="InterPro" id="IPR024501">
    <property type="entry name" value="DUF3141"/>
</dbReference>
<proteinExistence type="predicted"/>
<dbReference type="RefSeq" id="WP_309796059.1">
    <property type="nucleotide sequence ID" value="NZ_JAVDPW010000006.1"/>
</dbReference>
<feature type="region of interest" description="Disordered" evidence="1">
    <location>
        <begin position="728"/>
        <end position="749"/>
    </location>
</feature>
<protein>
    <recommendedName>
        <fullName evidence="4">3-hydroxyalkanoate synthetase</fullName>
    </recommendedName>
</protein>
<name>A0ABU1JS13_9PROT</name>
<dbReference type="SUPFAM" id="SSF53474">
    <property type="entry name" value="alpha/beta-Hydrolases"/>
    <property type="match status" value="1"/>
</dbReference>
<comment type="caution">
    <text evidence="2">The sequence shown here is derived from an EMBL/GenBank/DDBJ whole genome shotgun (WGS) entry which is preliminary data.</text>
</comment>
<keyword evidence="3" id="KW-1185">Reference proteome</keyword>
<sequence length="749" mass="82605">MTGTADRSAALSAAWAEPWASAAEYWVDAAQRTVLFWDVLRQRGNQYLEHAADPTPHVLSYEFEVILDGRSLERPCNYMLVRIVPPEGVTVDPDKRPFVIVDPRAGHGPGIGGMKPESQIGRALRAGHPCYFIGFLPVPAAGQTLEDIGRAEAAFLRLVAERHPNAEGKPCVMGNCQAGWALAMLAAIKPDIVGPMILAGAPLSYWDGPRGKNPMRYLGGLAGGGWPAALSADLGHGRYDGAHLVQNFESLNPSNTLWSKQYNLYTKIDTEVPRYLSFEKWWGGYVLLNANEIETITEDLFVGDKLAAGQLATSDGRKIDLRNIKSPIVVFCSQGDNITPPQQALGWILDLYDSTDDIVANGQTIIYAIHDDIGHLGIFVSGRVAAKEHNQFIQNIDLIDVLAPGLYEAVITEMQPDDPNADLIRGDHVVRFEVRSVNDIRALGINNTEEDRAFATAARVSEINSKIYGSTLRPLIRAASSEPAAELGRRLSPLRLQYSLFSNRNPAMLPVAMAAEQVREHRRPAAADNPFLAFQDLMSNQIVTMLDGWRDMRDRWIESTFYAVYGNPVLQAMLGIDDRTLAERRPPRGREIDEVVDGLRGKVAEGDIRAAVLRAVLYAIWPMRAVDERGFATLRQLYDDSLPGHWDSLAEFKEAVREQYLIMRWLPEEALAALPDLLPKDAATRDRAFGVIEAVVSSSGPVAGEVKLRLEQMRTAFAAEAETPIAEVETPAPQPARRGRTGRTLKVVQ</sequence>
<evidence type="ECO:0000313" key="3">
    <source>
        <dbReference type="Proteomes" id="UP001262410"/>
    </source>
</evidence>
<dbReference type="InterPro" id="IPR051321">
    <property type="entry name" value="PHA/PHB_synthase"/>
</dbReference>
<dbReference type="PANTHER" id="PTHR36837:SF2">
    <property type="entry name" value="POLY(3-HYDROXYALKANOATE) POLYMERASE SUBUNIT PHAC"/>
    <property type="match status" value="1"/>
</dbReference>
<evidence type="ECO:0000256" key="1">
    <source>
        <dbReference type="SAM" id="MobiDB-lite"/>
    </source>
</evidence>
<evidence type="ECO:0008006" key="4">
    <source>
        <dbReference type="Google" id="ProtNLM"/>
    </source>
</evidence>
<reference evidence="2 3" key="1">
    <citation type="submission" date="2023-07" db="EMBL/GenBank/DDBJ databases">
        <title>Sorghum-associated microbial communities from plants grown in Nebraska, USA.</title>
        <authorList>
            <person name="Schachtman D."/>
        </authorList>
    </citation>
    <scope>NUCLEOTIDE SEQUENCE [LARGE SCALE GENOMIC DNA]</scope>
    <source>
        <strain evidence="2 3">584</strain>
    </source>
</reference>
<accession>A0ABU1JS13</accession>
<gene>
    <name evidence="2" type="ORF">E9232_003624</name>
</gene>
<dbReference type="PANTHER" id="PTHR36837">
    <property type="entry name" value="POLY(3-HYDROXYALKANOATE) POLYMERASE SUBUNIT PHAC"/>
    <property type="match status" value="1"/>
</dbReference>
<dbReference type="Pfam" id="PF11339">
    <property type="entry name" value="DUF3141"/>
    <property type="match status" value="1"/>
</dbReference>
<dbReference type="InterPro" id="IPR029058">
    <property type="entry name" value="AB_hydrolase_fold"/>
</dbReference>
<dbReference type="EMBL" id="JAVDPW010000006">
    <property type="protein sequence ID" value="MDR6291098.1"/>
    <property type="molecule type" value="Genomic_DNA"/>
</dbReference>
<evidence type="ECO:0000313" key="2">
    <source>
        <dbReference type="EMBL" id="MDR6291098.1"/>
    </source>
</evidence>